<proteinExistence type="predicted"/>
<reference evidence="1" key="1">
    <citation type="submission" date="2023-06" db="EMBL/GenBank/DDBJ databases">
        <title>Phylogenetic Diversity of Rhizobium strains.</title>
        <authorList>
            <person name="Moura F.T."/>
            <person name="Helene L.C.F."/>
            <person name="Hungria M."/>
        </authorList>
    </citation>
    <scope>NUCLEOTIDE SEQUENCE</scope>
    <source>
        <strain evidence="1">CCGE524</strain>
    </source>
</reference>
<evidence type="ECO:0000313" key="2">
    <source>
        <dbReference type="Proteomes" id="UP001172630"/>
    </source>
</evidence>
<sequence length="159" mass="17945">MNDDLISIGTPLPRAAKAEWIEKRLVRITWKSGKTSVVDLAPALLSRRVYIPLRDDDSLFAKLRVDEYGTGIEWPGGLDFSALWLSKLPSVEFDNESFRDAMDDLGMTLEGMAAALDISRRQVADYRKAKPIPRNVAYATRYLVEAAHKNEKRSEEMTA</sequence>
<dbReference type="Gene3D" id="3.30.2020.10">
    <property type="entry name" value="NE0471-like N-terminal domain"/>
    <property type="match status" value="1"/>
</dbReference>
<dbReference type="Gene3D" id="1.10.260.40">
    <property type="entry name" value="lambda repressor-like DNA-binding domains"/>
    <property type="match status" value="1"/>
</dbReference>
<protein>
    <submittedName>
        <fullName evidence="1">DUF2442 domain-containing protein</fullName>
    </submittedName>
</protein>
<dbReference type="InterPro" id="IPR010982">
    <property type="entry name" value="Lambda_DNA-bd_dom_sf"/>
</dbReference>
<dbReference type="InterPro" id="IPR018841">
    <property type="entry name" value="DUF2442"/>
</dbReference>
<gene>
    <name evidence="1" type="ORF">PY650_20015</name>
</gene>
<name>A0ABT7KH03_9HYPH</name>
<dbReference type="Pfam" id="PF10387">
    <property type="entry name" value="DUF2442"/>
    <property type="match status" value="1"/>
</dbReference>
<accession>A0ABT7KH03</accession>
<organism evidence="1 2">
    <name type="scientific">Rhizobium calliandrae</name>
    <dbReference type="NCBI Taxonomy" id="1312182"/>
    <lineage>
        <taxon>Bacteria</taxon>
        <taxon>Pseudomonadati</taxon>
        <taxon>Pseudomonadota</taxon>
        <taxon>Alphaproteobacteria</taxon>
        <taxon>Hyphomicrobiales</taxon>
        <taxon>Rhizobiaceae</taxon>
        <taxon>Rhizobium/Agrobacterium group</taxon>
        <taxon>Rhizobium</taxon>
    </lineage>
</organism>
<evidence type="ECO:0000313" key="1">
    <source>
        <dbReference type="EMBL" id="MDL2407904.1"/>
    </source>
</evidence>
<dbReference type="RefSeq" id="WP_285881289.1">
    <property type="nucleotide sequence ID" value="NZ_JARFYN010000027.1"/>
</dbReference>
<dbReference type="InterPro" id="IPR036782">
    <property type="entry name" value="NE0471-like_N"/>
</dbReference>
<dbReference type="SUPFAM" id="SSF47413">
    <property type="entry name" value="lambda repressor-like DNA-binding domains"/>
    <property type="match status" value="1"/>
</dbReference>
<dbReference type="EMBL" id="JARFYN010000027">
    <property type="protein sequence ID" value="MDL2407904.1"/>
    <property type="molecule type" value="Genomic_DNA"/>
</dbReference>
<keyword evidence="2" id="KW-1185">Reference proteome</keyword>
<dbReference type="Proteomes" id="UP001172630">
    <property type="component" value="Unassembled WGS sequence"/>
</dbReference>
<comment type="caution">
    <text evidence="1">The sequence shown here is derived from an EMBL/GenBank/DDBJ whole genome shotgun (WGS) entry which is preliminary data.</text>
</comment>
<dbReference type="SUPFAM" id="SSF143880">
    <property type="entry name" value="NE0471 N-terminal domain-like"/>
    <property type="match status" value="1"/>
</dbReference>